<keyword evidence="2" id="KW-1185">Reference proteome</keyword>
<reference evidence="1 2" key="1">
    <citation type="journal article" date="2013" name="J. Microbiol.">
        <title>Mucilaginibacter ginsenosidivorax sp. nov., with ginsenoside converting activity isolated from sediment.</title>
        <authorList>
            <person name="Kim J.K."/>
            <person name="Choi T.E."/>
            <person name="Liu Q.M."/>
            <person name="Park H.Y."/>
            <person name="Yi T.H."/>
            <person name="Yoon M.H."/>
            <person name="Kim S.C."/>
            <person name="Im W.T."/>
        </authorList>
    </citation>
    <scope>NUCLEOTIDE SEQUENCE [LARGE SCALE GENOMIC DNA]</scope>
    <source>
        <strain evidence="1 2">KHI28</strain>
    </source>
</reference>
<dbReference type="OrthoDB" id="793810at2"/>
<dbReference type="RefSeq" id="WP_147052408.1">
    <property type="nucleotide sequence ID" value="NZ_CP042437.1"/>
</dbReference>
<evidence type="ECO:0000313" key="2">
    <source>
        <dbReference type="Proteomes" id="UP000321362"/>
    </source>
</evidence>
<dbReference type="Proteomes" id="UP000321362">
    <property type="component" value="Chromosome"/>
</dbReference>
<dbReference type="EMBL" id="CP042437">
    <property type="protein sequence ID" value="QEC75254.1"/>
    <property type="molecule type" value="Genomic_DNA"/>
</dbReference>
<dbReference type="AlphaFoldDB" id="A0A5B8VUC8"/>
<proteinExistence type="predicted"/>
<dbReference type="KEGG" id="mgk:FSB76_04620"/>
<sequence>MEQFRSFDQLRTNQLIIIRNGFFRPSFELSDGQFSYGKLSYGNIWKTTMILESAQKTWVIKRKAFFSRTLLIKDTYDIELGEVTPEILTRKVKLSMNNGFDAIYAYKKLFTRTFSLTSDQYGDILSVKTAMWGFKKPFEVSVDLDKLKTIPDMPLLVLLGVNLILIKQAQAAAAAGS</sequence>
<name>A0A5B8VUC8_9SPHI</name>
<evidence type="ECO:0000313" key="1">
    <source>
        <dbReference type="EMBL" id="QEC75254.1"/>
    </source>
</evidence>
<organism evidence="1 2">
    <name type="scientific">Mucilaginibacter ginsenosidivorax</name>
    <dbReference type="NCBI Taxonomy" id="862126"/>
    <lineage>
        <taxon>Bacteria</taxon>
        <taxon>Pseudomonadati</taxon>
        <taxon>Bacteroidota</taxon>
        <taxon>Sphingobacteriia</taxon>
        <taxon>Sphingobacteriales</taxon>
        <taxon>Sphingobacteriaceae</taxon>
        <taxon>Mucilaginibacter</taxon>
    </lineage>
</organism>
<protein>
    <submittedName>
        <fullName evidence="1">Uncharacterized protein</fullName>
    </submittedName>
</protein>
<accession>A0A5B8VUC8</accession>
<gene>
    <name evidence="1" type="ORF">FSB76_04620</name>
</gene>